<name>A0A6N2SBK3_9BACT</name>
<evidence type="ECO:0008006" key="3">
    <source>
        <dbReference type="Google" id="ProtNLM"/>
    </source>
</evidence>
<protein>
    <recommendedName>
        <fullName evidence="3">DUF3341 domain-containing protein</fullName>
    </recommendedName>
</protein>
<dbReference type="InterPro" id="IPR021776">
    <property type="entry name" value="ActD"/>
</dbReference>
<gene>
    <name evidence="2" type="ORF">AMLFYP55_02064</name>
</gene>
<sequence length="186" mass="20294">MKKRVTSGWVLSFSSEEALLQAVRTLVKEEGVFWEVCAPYPCAAVRLASRHAGRAVGAGVRLWAAAGGVCGFLGVALWLYWTQFCADPLMTQGRVQGWDNWPAYVPPLFEGTLLGAGLLTAAGFLKGAVLPRWNDWAFECDFFRTDEHGDGYFILLEGGREDRAAALAAALHPDASEYIHEEGGRS</sequence>
<reference evidence="2" key="1">
    <citation type="submission" date="2019-11" db="EMBL/GenBank/DDBJ databases">
        <authorList>
            <person name="Feng L."/>
        </authorList>
    </citation>
    <scope>NUCLEOTIDE SEQUENCE</scope>
    <source>
        <strain evidence="2">AMuciniphilaLFYP55</strain>
    </source>
</reference>
<dbReference type="Pfam" id="PF11821">
    <property type="entry name" value="ActD"/>
    <property type="match status" value="1"/>
</dbReference>
<dbReference type="OrthoDB" id="199748at2"/>
<feature type="transmembrane region" description="Helical" evidence="1">
    <location>
        <begin position="60"/>
        <end position="81"/>
    </location>
</feature>
<accession>A0A6N2SBK3</accession>
<evidence type="ECO:0000313" key="2">
    <source>
        <dbReference type="EMBL" id="VYS90379.1"/>
    </source>
</evidence>
<keyword evidence="1" id="KW-1133">Transmembrane helix</keyword>
<organism evidence="2">
    <name type="scientific">Akkermansia muciniphila</name>
    <dbReference type="NCBI Taxonomy" id="239935"/>
    <lineage>
        <taxon>Bacteria</taxon>
        <taxon>Pseudomonadati</taxon>
        <taxon>Verrucomicrobiota</taxon>
        <taxon>Verrucomicrobiia</taxon>
        <taxon>Verrucomicrobiales</taxon>
        <taxon>Akkermansiaceae</taxon>
        <taxon>Akkermansia</taxon>
    </lineage>
</organism>
<dbReference type="RefSeq" id="WP_102722029.1">
    <property type="nucleotide sequence ID" value="NZ_CACRSS010000002.1"/>
</dbReference>
<dbReference type="AlphaFoldDB" id="A0A6N2SBK3"/>
<keyword evidence="1" id="KW-0472">Membrane</keyword>
<feature type="transmembrane region" description="Helical" evidence="1">
    <location>
        <begin position="101"/>
        <end position="125"/>
    </location>
</feature>
<dbReference type="EMBL" id="CACRSS010000002">
    <property type="protein sequence ID" value="VYS90379.1"/>
    <property type="molecule type" value="Genomic_DNA"/>
</dbReference>
<keyword evidence="1" id="KW-0812">Transmembrane</keyword>
<evidence type="ECO:0000256" key="1">
    <source>
        <dbReference type="SAM" id="Phobius"/>
    </source>
</evidence>
<proteinExistence type="predicted"/>